<evidence type="ECO:0000256" key="3">
    <source>
        <dbReference type="ARBA" id="ARBA00022729"/>
    </source>
</evidence>
<dbReference type="SUPFAM" id="SSF48695">
    <property type="entry name" value="Multiheme cytochromes"/>
    <property type="match status" value="1"/>
</dbReference>
<reference evidence="9 10" key="1">
    <citation type="submission" date="2023-11" db="EMBL/GenBank/DDBJ databases">
        <title>Peredibacter starrii A3.12.</title>
        <authorList>
            <person name="Mitchell R.J."/>
        </authorList>
    </citation>
    <scope>NUCLEOTIDE SEQUENCE [LARGE SCALE GENOMIC DNA]</scope>
    <source>
        <strain evidence="9 10">A3.12</strain>
    </source>
</reference>
<dbReference type="GO" id="GO:0046872">
    <property type="term" value="F:metal ion binding"/>
    <property type="evidence" value="ECO:0007669"/>
    <property type="project" value="UniProtKB-KW"/>
</dbReference>
<dbReference type="AlphaFoldDB" id="A0AAX4HQU5"/>
<dbReference type="PROSITE" id="PS51007">
    <property type="entry name" value="CYTC"/>
    <property type="match status" value="4"/>
</dbReference>
<evidence type="ECO:0000256" key="1">
    <source>
        <dbReference type="ARBA" id="ARBA00022617"/>
    </source>
</evidence>
<dbReference type="Gene3D" id="1.10.760.10">
    <property type="entry name" value="Cytochrome c-like domain"/>
    <property type="match status" value="5"/>
</dbReference>
<feature type="domain" description="Cytochrome c" evidence="8">
    <location>
        <begin position="604"/>
        <end position="710"/>
    </location>
</feature>
<dbReference type="PANTHER" id="PTHR35038">
    <property type="entry name" value="DISSIMILATORY SULFITE REDUCTASE SIRA"/>
    <property type="match status" value="1"/>
</dbReference>
<feature type="domain" description="Cytochrome c" evidence="8">
    <location>
        <begin position="835"/>
        <end position="918"/>
    </location>
</feature>
<dbReference type="InterPro" id="IPR051829">
    <property type="entry name" value="Multiheme_Cytochr_ET"/>
</dbReference>
<feature type="coiled-coil region" evidence="6">
    <location>
        <begin position="161"/>
        <end position="188"/>
    </location>
</feature>
<feature type="domain" description="Cytochrome c" evidence="8">
    <location>
        <begin position="365"/>
        <end position="459"/>
    </location>
</feature>
<dbReference type="GO" id="GO:0009055">
    <property type="term" value="F:electron transfer activity"/>
    <property type="evidence" value="ECO:0007669"/>
    <property type="project" value="InterPro"/>
</dbReference>
<dbReference type="InterPro" id="IPR036909">
    <property type="entry name" value="Cyt_c-like_dom_sf"/>
</dbReference>
<keyword evidence="7" id="KW-1133">Transmembrane helix</keyword>
<accession>A0AAX4HQU5</accession>
<dbReference type="PANTHER" id="PTHR35038:SF8">
    <property type="entry name" value="C-TYPE POLYHEME CYTOCHROME OMCC"/>
    <property type="match status" value="1"/>
</dbReference>
<keyword evidence="7" id="KW-0812">Transmembrane</keyword>
<evidence type="ECO:0000256" key="4">
    <source>
        <dbReference type="ARBA" id="ARBA00023004"/>
    </source>
</evidence>
<keyword evidence="6" id="KW-0175">Coiled coil</keyword>
<dbReference type="InterPro" id="IPR009056">
    <property type="entry name" value="Cyt_c-like_dom"/>
</dbReference>
<keyword evidence="10" id="KW-1185">Reference proteome</keyword>
<protein>
    <submittedName>
        <fullName evidence="9">C-type cytochrome</fullName>
    </submittedName>
</protein>
<evidence type="ECO:0000256" key="2">
    <source>
        <dbReference type="ARBA" id="ARBA00022723"/>
    </source>
</evidence>
<keyword evidence="3" id="KW-0732">Signal</keyword>
<dbReference type="SUPFAM" id="SSF46626">
    <property type="entry name" value="Cytochrome c"/>
    <property type="match status" value="4"/>
</dbReference>
<keyword evidence="4 5" id="KW-0408">Iron</keyword>
<evidence type="ECO:0000256" key="5">
    <source>
        <dbReference type="PROSITE-ProRule" id="PRU00433"/>
    </source>
</evidence>
<keyword evidence="7" id="KW-0472">Membrane</keyword>
<proteinExistence type="predicted"/>
<keyword evidence="2 5" id="KW-0479">Metal-binding</keyword>
<dbReference type="EMBL" id="CP139487">
    <property type="protein sequence ID" value="WPU65621.1"/>
    <property type="molecule type" value="Genomic_DNA"/>
</dbReference>
<evidence type="ECO:0000259" key="8">
    <source>
        <dbReference type="PROSITE" id="PS51007"/>
    </source>
</evidence>
<dbReference type="Proteomes" id="UP001324634">
    <property type="component" value="Chromosome"/>
</dbReference>
<name>A0AAX4HQU5_9BACT</name>
<dbReference type="GO" id="GO:0020037">
    <property type="term" value="F:heme binding"/>
    <property type="evidence" value="ECO:0007669"/>
    <property type="project" value="InterPro"/>
</dbReference>
<dbReference type="InterPro" id="IPR036280">
    <property type="entry name" value="Multihaem_cyt_sf"/>
</dbReference>
<evidence type="ECO:0000256" key="7">
    <source>
        <dbReference type="SAM" id="Phobius"/>
    </source>
</evidence>
<feature type="domain" description="Cytochrome c" evidence="8">
    <location>
        <begin position="471"/>
        <end position="558"/>
    </location>
</feature>
<organism evidence="9 10">
    <name type="scientific">Peredibacter starrii</name>
    <dbReference type="NCBI Taxonomy" id="28202"/>
    <lineage>
        <taxon>Bacteria</taxon>
        <taxon>Pseudomonadati</taxon>
        <taxon>Bdellovibrionota</taxon>
        <taxon>Bacteriovoracia</taxon>
        <taxon>Bacteriovoracales</taxon>
        <taxon>Bacteriovoracaceae</taxon>
        <taxon>Peredibacter</taxon>
    </lineage>
</organism>
<evidence type="ECO:0000313" key="10">
    <source>
        <dbReference type="Proteomes" id="UP001324634"/>
    </source>
</evidence>
<keyword evidence="1 5" id="KW-0349">Heme</keyword>
<gene>
    <name evidence="9" type="ORF">SOO65_02555</name>
</gene>
<sequence>MKREPGMAYDTKVLNKVFAVVSVVFLLVVIWMVFDDYIRPWKAVQVKALDIEKQKIQEKIKEIDGSIDGNKLKEIKAKIAEAEKGVASHEEQISKINEKITGIQREIYVQNMVNGVNGSKAAELQFKYEHAMMENHPEDAKKLKVKFDDSKKKEIEGKDHLKALQAQEAAANDELKAIMANKTAAEKELKNMVGDKERMLQAMASTEKNPIWALRNAPFIDYLDPTIKIRQFVIQKATNDFYFQQVPKIDRCTTCHVFIDKPGYEDQANPYKTHPKVDSLAVGVSSAHPIKDFGCTSCHGGVGDRVNDFNSPAHIPQNAEQAKEWKEKYHWHEPHKIPQPMVPLQYAEGMCMKCHKEQERIPMADKLNHGRQLVENYGCYACHKIEGWQHLKKPGPSLQKVSGKLSKEFIKNWIWSPKTFNPKSKMPSFFNQENNSTPEFRNKNMAEVNAMAEYIYQTSRDYKPFQKFSAGNAEKGKELIETIGCVGCHMVEGIDDKWNAVGAKKGTYLTGVGSKVDGDWLVSWLKKPSHYQEDTAMPSFRLTDGEANDIATYLMSLKNQRFADLQFPEINKAVRDEILVDYFSAFETVKAAKGKLEKLSDAERTMELGRRSINKYGCYSCHNINGFEGDLPQIGPELTKEGSKPIEQFGFGQQKQVPHTRQGWITQHLKTPRIWDVGVPKPFKDLNRMPNFYLTDEEVESMVGVILGLVSDKVPLAGMKRLSAGEKQYYEGMKVANQYNCYGCHKIDGIGGKLSEAFDDQNYGPPYLTKEGLRVQTDWLYDFLQNVHPIRPYVKVRMPTFNFKHDELNKLVTGFQGGSDQPTFEAPQTVEWEPGEKEAAQKIWNELACTTCHTLGFNSDAPQAPNLHYAKKRLRPAFMDAWITNPQSFLPYTSMPAFWDDGSGNLIPAVDGVLDNDPKRQIRAVRKLVQEFGYNTSPAPFPKNN</sequence>
<dbReference type="KEGG" id="psti:SOO65_02555"/>
<evidence type="ECO:0000313" key="9">
    <source>
        <dbReference type="EMBL" id="WPU65621.1"/>
    </source>
</evidence>
<dbReference type="RefSeq" id="WP_321396461.1">
    <property type="nucleotide sequence ID" value="NZ_CP139487.1"/>
</dbReference>
<feature type="coiled-coil region" evidence="6">
    <location>
        <begin position="72"/>
        <end position="106"/>
    </location>
</feature>
<dbReference type="Pfam" id="PF00034">
    <property type="entry name" value="Cytochrom_C"/>
    <property type="match status" value="1"/>
</dbReference>
<feature type="transmembrane region" description="Helical" evidence="7">
    <location>
        <begin position="12"/>
        <end position="34"/>
    </location>
</feature>
<evidence type="ECO:0000256" key="6">
    <source>
        <dbReference type="SAM" id="Coils"/>
    </source>
</evidence>